<feature type="domain" description="GAF" evidence="2">
    <location>
        <begin position="90"/>
        <end position="222"/>
    </location>
</feature>
<reference evidence="4 5" key="1">
    <citation type="submission" date="2018-07" db="EMBL/GenBank/DDBJ databases">
        <title>Genomic Encyclopedia of Type Strains, Phase IV (KMG-IV): sequencing the most valuable type-strain genomes for metagenomic binning, comparative biology and taxonomic classification.</title>
        <authorList>
            <person name="Goeker M."/>
        </authorList>
    </citation>
    <scope>NUCLEOTIDE SEQUENCE [LARGE SCALE GENOMIC DNA]</scope>
    <source>
        <strain evidence="4 5">DSM 21634</strain>
    </source>
</reference>
<dbReference type="AlphaFoldDB" id="A0A368XXY0"/>
<dbReference type="SUPFAM" id="SSF55781">
    <property type="entry name" value="GAF domain-like"/>
    <property type="match status" value="1"/>
</dbReference>
<name>A0A368XXY0_9BURK</name>
<dbReference type="GO" id="GO:0043565">
    <property type="term" value="F:sequence-specific DNA binding"/>
    <property type="evidence" value="ECO:0007669"/>
    <property type="project" value="InterPro"/>
</dbReference>
<dbReference type="Pfam" id="PF02954">
    <property type="entry name" value="HTH_8"/>
    <property type="match status" value="1"/>
</dbReference>
<feature type="domain" description="DNA binding HTH" evidence="3">
    <location>
        <begin position="333"/>
        <end position="371"/>
    </location>
</feature>
<dbReference type="InterPro" id="IPR009057">
    <property type="entry name" value="Homeodomain-like_sf"/>
</dbReference>
<gene>
    <name evidence="4" type="ORF">DES41_103558</name>
</gene>
<dbReference type="Proteomes" id="UP000252884">
    <property type="component" value="Unassembled WGS sequence"/>
</dbReference>
<dbReference type="Gene3D" id="3.30.450.40">
    <property type="match status" value="1"/>
</dbReference>
<dbReference type="SUPFAM" id="SSF46689">
    <property type="entry name" value="Homeodomain-like"/>
    <property type="match status" value="1"/>
</dbReference>
<evidence type="ECO:0000313" key="4">
    <source>
        <dbReference type="EMBL" id="RCW72950.1"/>
    </source>
</evidence>
<evidence type="ECO:0000259" key="3">
    <source>
        <dbReference type="Pfam" id="PF02954"/>
    </source>
</evidence>
<sequence>MKQPHNARASKQTMLQPSPPLLPDRTEPIRHARELVLGERVPALQGLVAPWIERSWQRCLAAGHRPEQPLDFDAVSPAQARAAAEGNRRLAAAARPVLERVAQALAHTRYFAILTNAQGVVVDAHGAIDRSDRRALLVTRTGTDLSERRVGTTAIGAALFEQQPVWLHRAEHFFADTGAYSCAGAPLRGADGQLAGMLDLTGIDVAERPELQHLAAQAARSIDNALVLAVPHALALRLSWPGALPGGDSDGLLGLDGDGLLVAANPAARAMLALAPQGAAVHADALFAMPHAHLVDAALQGRPFDVPLWSGLRIWAQADAAPRREASPAPLPLKTVEDALIRQAVDAARGNVALAARRLGISRATVYRKLGQR</sequence>
<proteinExistence type="predicted"/>
<accession>A0A368XXY0</accession>
<dbReference type="InterPro" id="IPR003018">
    <property type="entry name" value="GAF"/>
</dbReference>
<dbReference type="InterPro" id="IPR029016">
    <property type="entry name" value="GAF-like_dom_sf"/>
</dbReference>
<evidence type="ECO:0000313" key="5">
    <source>
        <dbReference type="Proteomes" id="UP000252884"/>
    </source>
</evidence>
<keyword evidence="5" id="KW-1185">Reference proteome</keyword>
<dbReference type="Pfam" id="PF01590">
    <property type="entry name" value="GAF"/>
    <property type="match status" value="1"/>
</dbReference>
<organism evidence="4 5">
    <name type="scientific">Pseudorhodoferax soli</name>
    <dbReference type="NCBI Taxonomy" id="545864"/>
    <lineage>
        <taxon>Bacteria</taxon>
        <taxon>Pseudomonadati</taxon>
        <taxon>Pseudomonadota</taxon>
        <taxon>Betaproteobacteria</taxon>
        <taxon>Burkholderiales</taxon>
        <taxon>Comamonadaceae</taxon>
    </lineage>
</organism>
<evidence type="ECO:0000259" key="2">
    <source>
        <dbReference type="Pfam" id="PF01590"/>
    </source>
</evidence>
<dbReference type="Gene3D" id="1.10.10.60">
    <property type="entry name" value="Homeodomain-like"/>
    <property type="match status" value="1"/>
</dbReference>
<evidence type="ECO:0000256" key="1">
    <source>
        <dbReference type="SAM" id="MobiDB-lite"/>
    </source>
</evidence>
<dbReference type="EMBL" id="QPJK01000003">
    <property type="protein sequence ID" value="RCW72950.1"/>
    <property type="molecule type" value="Genomic_DNA"/>
</dbReference>
<dbReference type="InterPro" id="IPR002197">
    <property type="entry name" value="HTH_Fis"/>
</dbReference>
<comment type="caution">
    <text evidence="4">The sequence shown here is derived from an EMBL/GenBank/DDBJ whole genome shotgun (WGS) entry which is preliminary data.</text>
</comment>
<feature type="region of interest" description="Disordered" evidence="1">
    <location>
        <begin position="1"/>
        <end position="25"/>
    </location>
</feature>
<protein>
    <submittedName>
        <fullName evidence="4">GAF domain-containing protein</fullName>
    </submittedName>
</protein>
<dbReference type="PRINTS" id="PR01590">
    <property type="entry name" value="HTHFIS"/>
</dbReference>
<dbReference type="RefSeq" id="WP_245965702.1">
    <property type="nucleotide sequence ID" value="NZ_QPJK01000003.1"/>
</dbReference>